<keyword evidence="12" id="KW-1185">Reference proteome</keyword>
<comment type="catalytic activity">
    <reaction evidence="1">
        <text>S-ubiquitinyl-[E2 ubiquitin-conjugating enzyme]-L-cysteine + [acceptor protein]-L-lysine = [E2 ubiquitin-conjugating enzyme]-L-cysteine + N(6)-ubiquitinyl-[acceptor protein]-L-lysine.</text>
        <dbReference type="EC" id="2.3.2.27"/>
    </reaction>
</comment>
<name>A0AAW1WR37_RUBAR</name>
<dbReference type="AlphaFoldDB" id="A0AAW1WR37"/>
<dbReference type="PROSITE" id="PS50089">
    <property type="entry name" value="ZF_RING_2"/>
    <property type="match status" value="1"/>
</dbReference>
<evidence type="ECO:0000313" key="12">
    <source>
        <dbReference type="Proteomes" id="UP001457282"/>
    </source>
</evidence>
<dbReference type="InterPro" id="IPR013083">
    <property type="entry name" value="Znf_RING/FYVE/PHD"/>
</dbReference>
<accession>A0AAW1WR37</accession>
<dbReference type="InterPro" id="IPR001841">
    <property type="entry name" value="Znf_RING"/>
</dbReference>
<dbReference type="EC" id="2.3.2.27" evidence="2"/>
<evidence type="ECO:0000256" key="9">
    <source>
        <dbReference type="SAM" id="MobiDB-lite"/>
    </source>
</evidence>
<sequence length="381" mass="42673">MPVVTESSEHMKWRRPRSQLIQPISETDPYNPNPAPSIIQSTRCKSTISSLLLSSFTTSTNEASPTSLSTKKKTNFPSSTFRGLGCTASASQQVSVPAVIRNSADWEGKRVRKKKLKKNVISSKNNSRNEYKDRTQQNQGVVDGPGFGLNSATCMDFQDVWCGPGIGFSAETAGSVDCVVARRNVSGRGKIDGDNKMNSHRERPCLARRTVSPDTISFLDSEPEFLISRPVSEVFGSRCYRHVRHASPEGLAEIMMFQSSLMMGGRSDMDRYRDWRLDVDNMSYEELLELGERIGYVSTGLKEDEISQCLRKIKLSMLRDQSPHSSGQLDGKCIICQEEYEADDEMGRLNCGHFFHLQCIQQWLAHKNACPFCKVEAITKC</sequence>
<evidence type="ECO:0000256" key="1">
    <source>
        <dbReference type="ARBA" id="ARBA00000900"/>
    </source>
</evidence>
<dbReference type="GO" id="GO:0008270">
    <property type="term" value="F:zinc ion binding"/>
    <property type="evidence" value="ECO:0007669"/>
    <property type="project" value="UniProtKB-KW"/>
</dbReference>
<dbReference type="Gene3D" id="3.30.40.10">
    <property type="entry name" value="Zinc/RING finger domain, C3HC4 (zinc finger)"/>
    <property type="match status" value="1"/>
</dbReference>
<dbReference type="SMART" id="SM00184">
    <property type="entry name" value="RING"/>
    <property type="match status" value="1"/>
</dbReference>
<gene>
    <name evidence="11" type="ORF">M0R45_023082</name>
</gene>
<evidence type="ECO:0000256" key="2">
    <source>
        <dbReference type="ARBA" id="ARBA00012483"/>
    </source>
</evidence>
<evidence type="ECO:0000256" key="8">
    <source>
        <dbReference type="PROSITE-ProRule" id="PRU00175"/>
    </source>
</evidence>
<evidence type="ECO:0000256" key="3">
    <source>
        <dbReference type="ARBA" id="ARBA00022679"/>
    </source>
</evidence>
<reference evidence="11 12" key="1">
    <citation type="journal article" date="2023" name="G3 (Bethesda)">
        <title>A chromosome-length genome assembly and annotation of blackberry (Rubus argutus, cv. 'Hillquist').</title>
        <authorList>
            <person name="Bruna T."/>
            <person name="Aryal R."/>
            <person name="Dudchenko O."/>
            <person name="Sargent D.J."/>
            <person name="Mead D."/>
            <person name="Buti M."/>
            <person name="Cavallini A."/>
            <person name="Hytonen T."/>
            <person name="Andres J."/>
            <person name="Pham M."/>
            <person name="Weisz D."/>
            <person name="Mascagni F."/>
            <person name="Usai G."/>
            <person name="Natali L."/>
            <person name="Bassil N."/>
            <person name="Fernandez G.E."/>
            <person name="Lomsadze A."/>
            <person name="Armour M."/>
            <person name="Olukolu B."/>
            <person name="Poorten T."/>
            <person name="Britton C."/>
            <person name="Davik J."/>
            <person name="Ashrafi H."/>
            <person name="Aiden E.L."/>
            <person name="Borodovsky M."/>
            <person name="Worthington M."/>
        </authorList>
    </citation>
    <scope>NUCLEOTIDE SEQUENCE [LARGE SCALE GENOMIC DNA]</scope>
    <source>
        <strain evidence="11">PI 553951</strain>
    </source>
</reference>
<evidence type="ECO:0000256" key="6">
    <source>
        <dbReference type="ARBA" id="ARBA00022786"/>
    </source>
</evidence>
<dbReference type="SUPFAM" id="SSF57850">
    <property type="entry name" value="RING/U-box"/>
    <property type="match status" value="1"/>
</dbReference>
<proteinExistence type="predicted"/>
<keyword evidence="3" id="KW-0808">Transferase</keyword>
<feature type="region of interest" description="Disordered" evidence="9">
    <location>
        <begin position="118"/>
        <end position="141"/>
    </location>
</feature>
<comment type="caution">
    <text evidence="11">The sequence shown here is derived from an EMBL/GenBank/DDBJ whole genome shotgun (WGS) entry which is preliminary data.</text>
</comment>
<dbReference type="EMBL" id="JBEDUW010000005">
    <property type="protein sequence ID" value="KAK9925817.1"/>
    <property type="molecule type" value="Genomic_DNA"/>
</dbReference>
<dbReference type="Proteomes" id="UP001457282">
    <property type="component" value="Unassembled WGS sequence"/>
</dbReference>
<keyword evidence="4" id="KW-0479">Metal-binding</keyword>
<evidence type="ECO:0000256" key="7">
    <source>
        <dbReference type="ARBA" id="ARBA00022833"/>
    </source>
</evidence>
<dbReference type="GO" id="GO:0061630">
    <property type="term" value="F:ubiquitin protein ligase activity"/>
    <property type="evidence" value="ECO:0007669"/>
    <property type="project" value="UniProtKB-EC"/>
</dbReference>
<evidence type="ECO:0000256" key="4">
    <source>
        <dbReference type="ARBA" id="ARBA00022723"/>
    </source>
</evidence>
<evidence type="ECO:0000256" key="5">
    <source>
        <dbReference type="ARBA" id="ARBA00022771"/>
    </source>
</evidence>
<keyword evidence="7" id="KW-0862">Zinc</keyword>
<evidence type="ECO:0000313" key="11">
    <source>
        <dbReference type="EMBL" id="KAK9925817.1"/>
    </source>
</evidence>
<dbReference type="PANTHER" id="PTHR22937:SF122">
    <property type="entry name" value="RING-TYPE E3 UBIQUITIN TRANSFERASE"/>
    <property type="match status" value="1"/>
</dbReference>
<dbReference type="PANTHER" id="PTHR22937">
    <property type="entry name" value="E3 UBIQUITIN-PROTEIN LIGASE RNF165"/>
    <property type="match status" value="1"/>
</dbReference>
<protein>
    <recommendedName>
        <fullName evidence="2">RING-type E3 ubiquitin transferase</fullName>
        <ecNumber evidence="2">2.3.2.27</ecNumber>
    </recommendedName>
</protein>
<organism evidence="11 12">
    <name type="scientific">Rubus argutus</name>
    <name type="common">Southern blackberry</name>
    <dbReference type="NCBI Taxonomy" id="59490"/>
    <lineage>
        <taxon>Eukaryota</taxon>
        <taxon>Viridiplantae</taxon>
        <taxon>Streptophyta</taxon>
        <taxon>Embryophyta</taxon>
        <taxon>Tracheophyta</taxon>
        <taxon>Spermatophyta</taxon>
        <taxon>Magnoliopsida</taxon>
        <taxon>eudicotyledons</taxon>
        <taxon>Gunneridae</taxon>
        <taxon>Pentapetalae</taxon>
        <taxon>rosids</taxon>
        <taxon>fabids</taxon>
        <taxon>Rosales</taxon>
        <taxon>Rosaceae</taxon>
        <taxon>Rosoideae</taxon>
        <taxon>Rosoideae incertae sedis</taxon>
        <taxon>Rubus</taxon>
    </lineage>
</organism>
<dbReference type="InterPro" id="IPR045191">
    <property type="entry name" value="MBR1/2-like"/>
</dbReference>
<evidence type="ECO:0000259" key="10">
    <source>
        <dbReference type="PROSITE" id="PS50089"/>
    </source>
</evidence>
<keyword evidence="6" id="KW-0833">Ubl conjugation pathway</keyword>
<feature type="domain" description="RING-type" evidence="10">
    <location>
        <begin position="333"/>
        <end position="374"/>
    </location>
</feature>
<keyword evidence="5 8" id="KW-0863">Zinc-finger</keyword>
<dbReference type="Pfam" id="PF13639">
    <property type="entry name" value="zf-RING_2"/>
    <property type="match status" value="1"/>
</dbReference>